<dbReference type="InterPro" id="IPR010998">
    <property type="entry name" value="Integrase_recombinase_N"/>
</dbReference>
<dbReference type="Proteomes" id="UP000317371">
    <property type="component" value="Unassembled WGS sequence"/>
</dbReference>
<gene>
    <name evidence="8" type="ORF">FKZ61_09595</name>
</gene>
<dbReference type="CDD" id="cd01193">
    <property type="entry name" value="INT_IntI_C"/>
    <property type="match status" value="1"/>
</dbReference>
<proteinExistence type="inferred from homology"/>
<dbReference type="InterPro" id="IPR002104">
    <property type="entry name" value="Integrase_catalytic"/>
</dbReference>
<organism evidence="8 9">
    <name type="scientific">Litorilinea aerophila</name>
    <dbReference type="NCBI Taxonomy" id="1204385"/>
    <lineage>
        <taxon>Bacteria</taxon>
        <taxon>Bacillati</taxon>
        <taxon>Chloroflexota</taxon>
        <taxon>Caldilineae</taxon>
        <taxon>Caldilineales</taxon>
        <taxon>Caldilineaceae</taxon>
        <taxon>Litorilinea</taxon>
    </lineage>
</organism>
<dbReference type="RefSeq" id="WP_141609901.1">
    <property type="nucleotide sequence ID" value="NZ_VIGC02000010.1"/>
</dbReference>
<evidence type="ECO:0000259" key="7">
    <source>
        <dbReference type="PROSITE" id="PS51900"/>
    </source>
</evidence>
<dbReference type="InterPro" id="IPR011946">
    <property type="entry name" value="Integrase_integron-type"/>
</dbReference>
<keyword evidence="9" id="KW-1185">Reference proteome</keyword>
<evidence type="ECO:0000259" key="6">
    <source>
        <dbReference type="PROSITE" id="PS51898"/>
    </source>
</evidence>
<dbReference type="Pfam" id="PF13495">
    <property type="entry name" value="Phage_int_SAM_4"/>
    <property type="match status" value="1"/>
</dbReference>
<dbReference type="Gene3D" id="1.10.150.130">
    <property type="match status" value="1"/>
</dbReference>
<dbReference type="NCBIfam" id="TIGR02249">
    <property type="entry name" value="integrase_gron"/>
    <property type="match status" value="1"/>
</dbReference>
<accession>A0A540VGU0</accession>
<dbReference type="PANTHER" id="PTHR30349:SF64">
    <property type="entry name" value="PROPHAGE INTEGRASE INTD-RELATED"/>
    <property type="match status" value="1"/>
</dbReference>
<dbReference type="PROSITE" id="PS51900">
    <property type="entry name" value="CB"/>
    <property type="match status" value="1"/>
</dbReference>
<dbReference type="InterPro" id="IPR011010">
    <property type="entry name" value="DNA_brk_join_enz"/>
</dbReference>
<keyword evidence="3 5" id="KW-0238">DNA-binding</keyword>
<dbReference type="InterPro" id="IPR050090">
    <property type="entry name" value="Tyrosine_recombinase_XerCD"/>
</dbReference>
<name>A0A540VGU0_9CHLR</name>
<reference evidence="8 9" key="1">
    <citation type="submission" date="2019-06" db="EMBL/GenBank/DDBJ databases">
        <title>Genome sequence of Litorilinea aerophila BAA-2444.</title>
        <authorList>
            <person name="Maclea K.S."/>
            <person name="Maurais E.G."/>
            <person name="Iannazzi L.C."/>
        </authorList>
    </citation>
    <scope>NUCLEOTIDE SEQUENCE [LARGE SCALE GENOMIC DNA]</scope>
    <source>
        <strain evidence="8 9">ATCC BAA-2444</strain>
    </source>
</reference>
<dbReference type="GO" id="GO:0006310">
    <property type="term" value="P:DNA recombination"/>
    <property type="evidence" value="ECO:0007669"/>
    <property type="project" value="UniProtKB-KW"/>
</dbReference>
<dbReference type="EMBL" id="VIGC01000010">
    <property type="protein sequence ID" value="TQE95984.1"/>
    <property type="molecule type" value="Genomic_DNA"/>
</dbReference>
<comment type="similarity">
    <text evidence="1">Belongs to the 'phage' integrase family.</text>
</comment>
<keyword evidence="2" id="KW-0229">DNA integration</keyword>
<keyword evidence="4" id="KW-0233">DNA recombination</keyword>
<dbReference type="Gene3D" id="1.10.443.10">
    <property type="entry name" value="Intergrase catalytic core"/>
    <property type="match status" value="1"/>
</dbReference>
<dbReference type="GO" id="GO:0015074">
    <property type="term" value="P:DNA integration"/>
    <property type="evidence" value="ECO:0007669"/>
    <property type="project" value="UniProtKB-KW"/>
</dbReference>
<dbReference type="PANTHER" id="PTHR30349">
    <property type="entry name" value="PHAGE INTEGRASE-RELATED"/>
    <property type="match status" value="1"/>
</dbReference>
<evidence type="ECO:0000256" key="1">
    <source>
        <dbReference type="ARBA" id="ARBA00008857"/>
    </source>
</evidence>
<dbReference type="SUPFAM" id="SSF56349">
    <property type="entry name" value="DNA breaking-rejoining enzymes"/>
    <property type="match status" value="1"/>
</dbReference>
<feature type="domain" description="Core-binding (CB)" evidence="7">
    <location>
        <begin position="3"/>
        <end position="86"/>
    </location>
</feature>
<dbReference type="GO" id="GO:0003677">
    <property type="term" value="F:DNA binding"/>
    <property type="evidence" value="ECO:0007669"/>
    <property type="project" value="UniProtKB-UniRule"/>
</dbReference>
<dbReference type="Pfam" id="PF00589">
    <property type="entry name" value="Phage_integrase"/>
    <property type="match status" value="1"/>
</dbReference>
<dbReference type="InParanoid" id="A0A540VGU0"/>
<protein>
    <submittedName>
        <fullName evidence="8">Integron integrase</fullName>
    </submittedName>
</protein>
<evidence type="ECO:0000313" key="9">
    <source>
        <dbReference type="Proteomes" id="UP000317371"/>
    </source>
</evidence>
<evidence type="ECO:0000256" key="5">
    <source>
        <dbReference type="PROSITE-ProRule" id="PRU01248"/>
    </source>
</evidence>
<evidence type="ECO:0000256" key="4">
    <source>
        <dbReference type="ARBA" id="ARBA00023172"/>
    </source>
</evidence>
<comment type="caution">
    <text evidence="8">The sequence shown here is derived from an EMBL/GenBank/DDBJ whole genome shotgun (WGS) entry which is preliminary data.</text>
</comment>
<sequence>MADKPKKLLDQVRDKLRLKNYSYATEKTYVGWIRRYILFHQKRHPADMGKAEIEAFLTHLAVEGNVAPSTQNQALHALLFLYRDVLEQPIIGNVEALRARERRRLPTVLTVEETQRVLNHLEGVYHLIGLLLYGSGLRLQECLSLRVKDIDFARREITVRSGKGDKDRVTMLPEKALPELEAHLVQVRLQYERDLARGYGMAPLPDALARKYPNAPREWAWQFVFPSASLSRNPRRDDGALYRFHLHESQVQRAVHKAARQADINKPVSPHTFRHCFATHLLEAGYDIRTVQELLGHKNVKTTMIYTHVLNRGPRAVRSPLDR</sequence>
<dbReference type="OrthoDB" id="9801717at2"/>
<evidence type="ECO:0000256" key="2">
    <source>
        <dbReference type="ARBA" id="ARBA00022908"/>
    </source>
</evidence>
<dbReference type="InterPro" id="IPR004107">
    <property type="entry name" value="Integrase_SAM-like_N"/>
</dbReference>
<dbReference type="PROSITE" id="PS51898">
    <property type="entry name" value="TYR_RECOMBINASE"/>
    <property type="match status" value="1"/>
</dbReference>
<dbReference type="AlphaFoldDB" id="A0A540VGU0"/>
<evidence type="ECO:0000313" key="8">
    <source>
        <dbReference type="EMBL" id="TQE95984.1"/>
    </source>
</evidence>
<dbReference type="InterPro" id="IPR044068">
    <property type="entry name" value="CB"/>
</dbReference>
<evidence type="ECO:0000256" key="3">
    <source>
        <dbReference type="ARBA" id="ARBA00023125"/>
    </source>
</evidence>
<dbReference type="InterPro" id="IPR013762">
    <property type="entry name" value="Integrase-like_cat_sf"/>
</dbReference>
<feature type="domain" description="Tyr recombinase" evidence="6">
    <location>
        <begin position="104"/>
        <end position="319"/>
    </location>
</feature>